<evidence type="ECO:0000313" key="2">
    <source>
        <dbReference type="EMBL" id="SPM32265.1"/>
    </source>
</evidence>
<evidence type="ECO:0000313" key="3">
    <source>
        <dbReference type="Proteomes" id="UP000240988"/>
    </source>
</evidence>
<sequence length="198" mass="21433">MESIVIRPMTWPVLRLFSRNPLMRTSDRVEAAVTALGVLVVVIATAWAGVAGTMIHDTETQKYLEQARTRHALVANAVDDSAPAGAAETTASTVHARWQVDGINHADVIATRDAVKAGAPLQIWVDGTGNQVDQPTPVARADRDAWTAALVGWLIVAVAVAHVVDVVHAHVKRMQNAQWDREIRSLVEDDGGRRNSSQ</sequence>
<feature type="transmembrane region" description="Helical" evidence="1">
    <location>
        <begin position="145"/>
        <end position="164"/>
    </location>
</feature>
<evidence type="ECO:0008006" key="4">
    <source>
        <dbReference type="Google" id="ProtNLM"/>
    </source>
</evidence>
<name>A0A2U3NLG1_9MYCO</name>
<gene>
    <name evidence="2" type="ORF">MRAB57_62</name>
</gene>
<keyword evidence="1" id="KW-0812">Transmembrane</keyword>
<dbReference type="RefSeq" id="WP_077085786.1">
    <property type="nucleotide sequence ID" value="NZ_LT721901.1"/>
</dbReference>
<dbReference type="Proteomes" id="UP000240988">
    <property type="component" value="Unassembled WGS sequence"/>
</dbReference>
<accession>A0A2U3NLG1</accession>
<keyword evidence="3" id="KW-1185">Reference proteome</keyword>
<dbReference type="PANTHER" id="PTHR42305:SF1">
    <property type="entry name" value="MEMBRANE PROTEIN RV1733C-RELATED"/>
    <property type="match status" value="1"/>
</dbReference>
<reference evidence="2 3" key="1">
    <citation type="submission" date="2017-01" db="EMBL/GenBank/DDBJ databases">
        <authorList>
            <consortium name="Urmite Genomes"/>
        </authorList>
    </citation>
    <scope>NUCLEOTIDE SEQUENCE [LARGE SCALE GENOMIC DNA]</scope>
    <source>
        <strain evidence="2 3">AB57</strain>
    </source>
</reference>
<dbReference type="EMBL" id="FUFA01000001">
    <property type="protein sequence ID" value="SPM32265.1"/>
    <property type="molecule type" value="Genomic_DNA"/>
</dbReference>
<dbReference type="PANTHER" id="PTHR42305">
    <property type="entry name" value="MEMBRANE PROTEIN RV1733C-RELATED"/>
    <property type="match status" value="1"/>
</dbReference>
<keyword evidence="1" id="KW-0472">Membrane</keyword>
<dbReference type="InterPro" id="IPR039708">
    <property type="entry name" value="MT1774/Rv1733c-like"/>
</dbReference>
<proteinExistence type="predicted"/>
<feature type="transmembrane region" description="Helical" evidence="1">
    <location>
        <begin position="29"/>
        <end position="50"/>
    </location>
</feature>
<dbReference type="OrthoDB" id="4542680at2"/>
<keyword evidence="1" id="KW-1133">Transmembrane helix</keyword>
<dbReference type="AlphaFoldDB" id="A0A2U3NLG1"/>
<evidence type="ECO:0000256" key="1">
    <source>
        <dbReference type="SAM" id="Phobius"/>
    </source>
</evidence>
<protein>
    <recommendedName>
        <fullName evidence="4">Transmembrane protein</fullName>
    </recommendedName>
</protein>
<dbReference type="STRING" id="1841860.GCA_900157375_00061"/>
<organism evidence="2 3">
    <name type="scientific">Mycobacterium rhizamassiliense</name>
    <dbReference type="NCBI Taxonomy" id="1841860"/>
    <lineage>
        <taxon>Bacteria</taxon>
        <taxon>Bacillati</taxon>
        <taxon>Actinomycetota</taxon>
        <taxon>Actinomycetes</taxon>
        <taxon>Mycobacteriales</taxon>
        <taxon>Mycobacteriaceae</taxon>
        <taxon>Mycobacterium</taxon>
    </lineage>
</organism>